<dbReference type="Pfam" id="PF03055">
    <property type="entry name" value="RPE65"/>
    <property type="match status" value="1"/>
</dbReference>
<protein>
    <recommendedName>
        <fullName evidence="7">Dioxygenase</fullName>
    </recommendedName>
</protein>
<dbReference type="GO" id="GO:0016121">
    <property type="term" value="P:carotene catabolic process"/>
    <property type="evidence" value="ECO:0007669"/>
    <property type="project" value="TreeGrafter"/>
</dbReference>
<dbReference type="GO" id="GO:0010436">
    <property type="term" value="F:carotenoid dioxygenase activity"/>
    <property type="evidence" value="ECO:0007669"/>
    <property type="project" value="TreeGrafter"/>
</dbReference>
<dbReference type="InterPro" id="IPR004294">
    <property type="entry name" value="Carotenoid_Oase"/>
</dbReference>
<keyword evidence="5" id="KW-0408">Iron</keyword>
<evidence type="ECO:0000256" key="3">
    <source>
        <dbReference type="ARBA" id="ARBA00022723"/>
    </source>
</evidence>
<dbReference type="PANTHER" id="PTHR10543:SF89">
    <property type="entry name" value="CAROTENOID 9,10(9',10')-CLEAVAGE DIOXYGENASE 1"/>
    <property type="match status" value="1"/>
</dbReference>
<sequence>MTKPYTDHPFLQGNYAPLRMESDLNDLIVEGEIPKDLYGSYYRNGPDPQFPPMGGNYHWFGGDGMIHAFHFENGKVSYKNRWIQTSKWKQERKAGRSLVNLLNPMEPDPLWNPEGEDGTANTSIIFHGDKLLALEEGHPPFEIDPFTLESIGSYNYEGKLLSPMTAHPKIDPLTGEMFAFSYGFGDNKMTYFVVDADGKLTHYSEFATPYSSMVHDFIVTSQHVIFPVFPLVIDLEQAMMGNAPIAWDGKRPSYIGIMPRDGSVEDIKWIEDDPCYVFHPMNAYTEGDKIVADMMQFEEAPLFPHADGSAPDPKKAEARLNRWEIDLSSNSGKINKNFLDDDIGEFPRLDERFSMLNYRHGFYASRIGDPSEISWNAIAHHDHQTGNKEFFVVDKEDAVGEPIFVPTSRDAEEGNGFLITLAYKGKENRSDLLIFNAMDLESGPIATAHLPHRVPYGFHGNWRQGEQT</sequence>
<evidence type="ECO:0000256" key="4">
    <source>
        <dbReference type="ARBA" id="ARBA00023002"/>
    </source>
</evidence>
<evidence type="ECO:0000256" key="5">
    <source>
        <dbReference type="ARBA" id="ARBA00023004"/>
    </source>
</evidence>
<dbReference type="AlphaFoldDB" id="A0A381NVF4"/>
<proteinExistence type="inferred from homology"/>
<evidence type="ECO:0008006" key="7">
    <source>
        <dbReference type="Google" id="ProtNLM"/>
    </source>
</evidence>
<gene>
    <name evidence="6" type="ORF">METZ01_LOCUS11436</name>
</gene>
<reference evidence="6" key="1">
    <citation type="submission" date="2018-05" db="EMBL/GenBank/DDBJ databases">
        <authorList>
            <person name="Lanie J.A."/>
            <person name="Ng W.-L."/>
            <person name="Kazmierczak K.M."/>
            <person name="Andrzejewski T.M."/>
            <person name="Davidsen T.M."/>
            <person name="Wayne K.J."/>
            <person name="Tettelin H."/>
            <person name="Glass J.I."/>
            <person name="Rusch D."/>
            <person name="Podicherti R."/>
            <person name="Tsui H.-C.T."/>
            <person name="Winkler M.E."/>
        </authorList>
    </citation>
    <scope>NUCLEOTIDE SEQUENCE</scope>
</reference>
<organism evidence="6">
    <name type="scientific">marine metagenome</name>
    <dbReference type="NCBI Taxonomy" id="408172"/>
    <lineage>
        <taxon>unclassified sequences</taxon>
        <taxon>metagenomes</taxon>
        <taxon>ecological metagenomes</taxon>
    </lineage>
</organism>
<evidence type="ECO:0000313" key="6">
    <source>
        <dbReference type="EMBL" id="SUZ58582.1"/>
    </source>
</evidence>
<dbReference type="PANTHER" id="PTHR10543">
    <property type="entry name" value="BETA-CAROTENE DIOXYGENASE"/>
    <property type="match status" value="1"/>
</dbReference>
<dbReference type="EMBL" id="UINC01000629">
    <property type="protein sequence ID" value="SUZ58582.1"/>
    <property type="molecule type" value="Genomic_DNA"/>
</dbReference>
<keyword evidence="3" id="KW-0479">Metal-binding</keyword>
<evidence type="ECO:0000256" key="2">
    <source>
        <dbReference type="ARBA" id="ARBA00006787"/>
    </source>
</evidence>
<comment type="cofactor">
    <cofactor evidence="1">
        <name>Fe(2+)</name>
        <dbReference type="ChEBI" id="CHEBI:29033"/>
    </cofactor>
</comment>
<comment type="similarity">
    <text evidence="2">Belongs to the carotenoid oxygenase family.</text>
</comment>
<name>A0A381NVF4_9ZZZZ</name>
<keyword evidence="4" id="KW-0560">Oxidoreductase</keyword>
<dbReference type="GO" id="GO:0046872">
    <property type="term" value="F:metal ion binding"/>
    <property type="evidence" value="ECO:0007669"/>
    <property type="project" value="UniProtKB-KW"/>
</dbReference>
<accession>A0A381NVF4</accession>
<evidence type="ECO:0000256" key="1">
    <source>
        <dbReference type="ARBA" id="ARBA00001954"/>
    </source>
</evidence>